<organism evidence="2">
    <name type="scientific">mine drainage metagenome</name>
    <dbReference type="NCBI Taxonomy" id="410659"/>
    <lineage>
        <taxon>unclassified sequences</taxon>
        <taxon>metagenomes</taxon>
        <taxon>ecological metagenomes</taxon>
    </lineage>
</organism>
<accession>A0A1J5T8E3</accession>
<reference evidence="2" key="1">
    <citation type="submission" date="2016-10" db="EMBL/GenBank/DDBJ databases">
        <title>Sequence of Gallionella enrichment culture.</title>
        <authorList>
            <person name="Poehlein A."/>
            <person name="Muehling M."/>
            <person name="Daniel R."/>
        </authorList>
    </citation>
    <scope>NUCLEOTIDE SEQUENCE</scope>
</reference>
<evidence type="ECO:0000256" key="1">
    <source>
        <dbReference type="SAM" id="Phobius"/>
    </source>
</evidence>
<sequence>MTDNVANFSRLNPVEHLTNGVETGFLHTQEIELIERCVFTWTVKDRLDCVLLRALLSLSKGQPDTVKSGFSAWDLVEAVTALRKRSWSTPSDKERMSDDVRRTWNKLEVLWESKLEGIYQTLTDAGLVNYPKFSRIEGGGTGRATKYYVEWCDLSISPIKTSQDIQDTTPQNRSLHIKYICEDIKDPGFLAKIFAEGLLLKGWRRVAYIVVLLIPILMMLILVLGFILNVTFFDTAPNNQQNSLIKTFLSFVTIVITVYPMINLKSKGILLAPWWMQSEDEARLLEFRKPPRFTEKSIKAVSYSATCPICGAKVIAKSGGLEFFGRIIGRCDDAPVEHVFSFDYIKRQGRWLRK</sequence>
<dbReference type="AlphaFoldDB" id="A0A1J5T8E3"/>
<dbReference type="EMBL" id="MLJW01000017">
    <property type="protein sequence ID" value="OIR12496.1"/>
    <property type="molecule type" value="Genomic_DNA"/>
</dbReference>
<keyword evidence="1" id="KW-0812">Transmembrane</keyword>
<evidence type="ECO:0000313" key="2">
    <source>
        <dbReference type="EMBL" id="OIR12496.1"/>
    </source>
</evidence>
<name>A0A1J5T8E3_9ZZZZ</name>
<keyword evidence="1" id="KW-0472">Membrane</keyword>
<gene>
    <name evidence="2" type="ORF">GALL_61950</name>
</gene>
<proteinExistence type="predicted"/>
<feature type="transmembrane region" description="Helical" evidence="1">
    <location>
        <begin position="206"/>
        <end position="232"/>
    </location>
</feature>
<protein>
    <submittedName>
        <fullName evidence="2">Uncharacterized protein</fullName>
    </submittedName>
</protein>
<feature type="transmembrane region" description="Helical" evidence="1">
    <location>
        <begin position="244"/>
        <end position="262"/>
    </location>
</feature>
<comment type="caution">
    <text evidence="2">The sequence shown here is derived from an EMBL/GenBank/DDBJ whole genome shotgun (WGS) entry which is preliminary data.</text>
</comment>
<keyword evidence="1" id="KW-1133">Transmembrane helix</keyword>